<comment type="caution">
    <text evidence="2">The sequence shown here is derived from an EMBL/GenBank/DDBJ whole genome shotgun (WGS) entry which is preliminary data.</text>
</comment>
<reference evidence="3" key="1">
    <citation type="journal article" date="2019" name="Int. J. Syst. Evol. Microbiol.">
        <title>The Global Catalogue of Microorganisms (GCM) 10K type strain sequencing project: providing services to taxonomists for standard genome sequencing and annotation.</title>
        <authorList>
            <consortium name="The Broad Institute Genomics Platform"/>
            <consortium name="The Broad Institute Genome Sequencing Center for Infectious Disease"/>
            <person name="Wu L."/>
            <person name="Ma J."/>
        </authorList>
    </citation>
    <scope>NUCLEOTIDE SEQUENCE [LARGE SCALE GENOMIC DNA]</scope>
    <source>
        <strain evidence="3">CGMCC 1.15795</strain>
    </source>
</reference>
<feature type="domain" description="NAD-dependent epimerase/dehydratase" evidence="1">
    <location>
        <begin position="6"/>
        <end position="211"/>
    </location>
</feature>
<evidence type="ECO:0000313" key="2">
    <source>
        <dbReference type="EMBL" id="MFD1875483.1"/>
    </source>
</evidence>
<dbReference type="Gene3D" id="3.40.50.720">
    <property type="entry name" value="NAD(P)-binding Rossmann-like Domain"/>
    <property type="match status" value="1"/>
</dbReference>
<evidence type="ECO:0000313" key="3">
    <source>
        <dbReference type="Proteomes" id="UP001597197"/>
    </source>
</evidence>
<sequence length="315" mass="34296">MALHTILGAGGTMAHSLLAELSAQGQPVRLVSRRAAAVAGAQAVAADVTNLGQLRDALTGSTVVYLLVGLPYSTSEWQEKWPLIMRNTIEACKQVGARLVFFDNVYMYGLVRGAQTEETPFNPISKKGEVRAQIVGELLREMQAGSLPALVARSADFYGPHSTLQVSLINMLLFNNLAQGQPAQWFGNGEVPHSFGFTTDMSQALYRLVGDERAFGQTWHLPTAPHPPTITELVQLAAPQFQASPDLQIMSRAQVAAAAPQSPILAELLEMLYQYEEPYVFASSKFDRTYGVTPTPYAEGIRLAADDFKRQQSAV</sequence>
<dbReference type="EMBL" id="JBHUFD010000019">
    <property type="protein sequence ID" value="MFD1875483.1"/>
    <property type="molecule type" value="Genomic_DNA"/>
</dbReference>
<dbReference type="SUPFAM" id="SSF51735">
    <property type="entry name" value="NAD(P)-binding Rossmann-fold domains"/>
    <property type="match status" value="1"/>
</dbReference>
<dbReference type="Proteomes" id="UP001597197">
    <property type="component" value="Unassembled WGS sequence"/>
</dbReference>
<proteinExistence type="predicted"/>
<dbReference type="Pfam" id="PF01370">
    <property type="entry name" value="Epimerase"/>
    <property type="match status" value="1"/>
</dbReference>
<protein>
    <submittedName>
        <fullName evidence="2">NAD-dependent epimerase/dehydratase family protein</fullName>
    </submittedName>
</protein>
<dbReference type="RefSeq" id="WP_382318246.1">
    <property type="nucleotide sequence ID" value="NZ_JBHUFD010000019.1"/>
</dbReference>
<gene>
    <name evidence="2" type="ORF">ACFSDX_23820</name>
</gene>
<accession>A0ABW4R0S2</accession>
<name>A0ABW4R0S2_9BACT</name>
<dbReference type="InterPro" id="IPR001509">
    <property type="entry name" value="Epimerase_deHydtase"/>
</dbReference>
<organism evidence="2 3">
    <name type="scientific">Hymenobacter bucti</name>
    <dbReference type="NCBI Taxonomy" id="1844114"/>
    <lineage>
        <taxon>Bacteria</taxon>
        <taxon>Pseudomonadati</taxon>
        <taxon>Bacteroidota</taxon>
        <taxon>Cytophagia</taxon>
        <taxon>Cytophagales</taxon>
        <taxon>Hymenobacteraceae</taxon>
        <taxon>Hymenobacter</taxon>
    </lineage>
</organism>
<evidence type="ECO:0000259" key="1">
    <source>
        <dbReference type="Pfam" id="PF01370"/>
    </source>
</evidence>
<dbReference type="InterPro" id="IPR036291">
    <property type="entry name" value="NAD(P)-bd_dom_sf"/>
</dbReference>
<keyword evidence="3" id="KW-1185">Reference proteome</keyword>